<gene>
    <name evidence="1" type="ORF">DI533_20555</name>
</gene>
<proteinExistence type="predicted"/>
<evidence type="ECO:0000313" key="2">
    <source>
        <dbReference type="Proteomes" id="UP000248975"/>
    </source>
</evidence>
<accession>A0A2W5TWA9</accession>
<reference evidence="1 2" key="1">
    <citation type="submission" date="2017-08" db="EMBL/GenBank/DDBJ databases">
        <title>Infants hospitalized years apart are colonized by the same room-sourced microbial strains.</title>
        <authorList>
            <person name="Brooks B."/>
            <person name="Olm M.R."/>
            <person name="Firek B.A."/>
            <person name="Baker R."/>
            <person name="Thomas B.C."/>
            <person name="Morowitz M.J."/>
            <person name="Banfield J.F."/>
        </authorList>
    </citation>
    <scope>NUCLEOTIDE SEQUENCE [LARGE SCALE GENOMIC DNA]</scope>
    <source>
        <strain evidence="1">S2_003_000_R2_11</strain>
    </source>
</reference>
<dbReference type="Proteomes" id="UP000248975">
    <property type="component" value="Unassembled WGS sequence"/>
</dbReference>
<name>A0A2W5TWA9_CERSP</name>
<organism evidence="1 2">
    <name type="scientific">Cereibacter sphaeroides</name>
    <name type="common">Rhodobacter sphaeroides</name>
    <dbReference type="NCBI Taxonomy" id="1063"/>
    <lineage>
        <taxon>Bacteria</taxon>
        <taxon>Pseudomonadati</taxon>
        <taxon>Pseudomonadota</taxon>
        <taxon>Alphaproteobacteria</taxon>
        <taxon>Rhodobacterales</taxon>
        <taxon>Paracoccaceae</taxon>
        <taxon>Cereibacter</taxon>
    </lineage>
</organism>
<evidence type="ECO:0000313" key="1">
    <source>
        <dbReference type="EMBL" id="PZQ95053.1"/>
    </source>
</evidence>
<dbReference type="EMBL" id="QFQS01000010">
    <property type="protein sequence ID" value="PZQ95053.1"/>
    <property type="molecule type" value="Genomic_DNA"/>
</dbReference>
<protein>
    <submittedName>
        <fullName evidence="1">Uncharacterized protein</fullName>
    </submittedName>
</protein>
<dbReference type="AlphaFoldDB" id="A0A2W5TWA9"/>
<sequence length="74" mass="8850">MYKSRYRLVRVGDLPEGKRIWYFRPKHFVRGTVEDVSRKNRVEIGIGHTRFPLKSFFMHVDTQVWVKVSITGKI</sequence>
<comment type="caution">
    <text evidence="1">The sequence shown here is derived from an EMBL/GenBank/DDBJ whole genome shotgun (WGS) entry which is preliminary data.</text>
</comment>